<evidence type="ECO:0000313" key="3">
    <source>
        <dbReference type="Proteomes" id="UP000053841"/>
    </source>
</evidence>
<dbReference type="Proteomes" id="UP000053841">
    <property type="component" value="Unassembled WGS sequence"/>
</dbReference>
<name>W6XIF4_COCC2</name>
<proteinExistence type="predicted"/>
<gene>
    <name evidence="2" type="ORF">COCCADRAFT_10358</name>
</gene>
<keyword evidence="3" id="KW-1185">Reference proteome</keyword>
<feature type="compositionally biased region" description="Polar residues" evidence="1">
    <location>
        <begin position="7"/>
        <end position="24"/>
    </location>
</feature>
<reference evidence="2 3" key="1">
    <citation type="journal article" date="2013" name="PLoS Genet.">
        <title>Comparative genome structure, secondary metabolite, and effector coding capacity across Cochliobolus pathogens.</title>
        <authorList>
            <person name="Condon B.J."/>
            <person name="Leng Y."/>
            <person name="Wu D."/>
            <person name="Bushley K.E."/>
            <person name="Ohm R.A."/>
            <person name="Otillar R."/>
            <person name="Martin J."/>
            <person name="Schackwitz W."/>
            <person name="Grimwood J."/>
            <person name="MohdZainudin N."/>
            <person name="Xue C."/>
            <person name="Wang R."/>
            <person name="Manning V.A."/>
            <person name="Dhillon B."/>
            <person name="Tu Z.J."/>
            <person name="Steffenson B.J."/>
            <person name="Salamov A."/>
            <person name="Sun H."/>
            <person name="Lowry S."/>
            <person name="LaButti K."/>
            <person name="Han J."/>
            <person name="Copeland A."/>
            <person name="Lindquist E."/>
            <person name="Barry K."/>
            <person name="Schmutz J."/>
            <person name="Baker S.E."/>
            <person name="Ciuffetti L.M."/>
            <person name="Grigoriev I.V."/>
            <person name="Zhong S."/>
            <person name="Turgeon B.G."/>
        </authorList>
    </citation>
    <scope>NUCLEOTIDE SEQUENCE [LARGE SCALE GENOMIC DNA]</scope>
    <source>
        <strain evidence="2 3">26-R-13</strain>
    </source>
</reference>
<protein>
    <submittedName>
        <fullName evidence="2">Uncharacterized protein</fullName>
    </submittedName>
</protein>
<feature type="region of interest" description="Disordered" evidence="1">
    <location>
        <begin position="1"/>
        <end position="25"/>
    </location>
</feature>
<dbReference type="OrthoDB" id="9997739at2759"/>
<dbReference type="EMBL" id="KI965082">
    <property type="protein sequence ID" value="EUC26867.1"/>
    <property type="molecule type" value="Genomic_DNA"/>
</dbReference>
<dbReference type="HOGENOM" id="CLU_2133090_0_0_1"/>
<dbReference type="AlphaFoldDB" id="W6XIF4"/>
<sequence length="113" mass="12922">MAAPKISSCSTSNPNPTVPQTKTSRQIHKTLMNSKLYTKRVGDIIELARYAYSNPDLPDRSDDGTIDELRKLVVEYIMCEIDMIGKCDEFVKYMEEGGEFVGDFWRMIKDYVA</sequence>
<dbReference type="KEGG" id="bze:COCCADRAFT_10358"/>
<dbReference type="STRING" id="930089.W6XIF4"/>
<evidence type="ECO:0000256" key="1">
    <source>
        <dbReference type="SAM" id="MobiDB-lite"/>
    </source>
</evidence>
<dbReference type="RefSeq" id="XP_007718826.1">
    <property type="nucleotide sequence ID" value="XM_007720636.1"/>
</dbReference>
<organism evidence="2 3">
    <name type="scientific">Cochliobolus carbonum (strain 26-R-13)</name>
    <name type="common">Maize leaf spot fungus</name>
    <name type="synonym">Bipolaris zeicola</name>
    <dbReference type="NCBI Taxonomy" id="930089"/>
    <lineage>
        <taxon>Eukaryota</taxon>
        <taxon>Fungi</taxon>
        <taxon>Dikarya</taxon>
        <taxon>Ascomycota</taxon>
        <taxon>Pezizomycotina</taxon>
        <taxon>Dothideomycetes</taxon>
        <taxon>Pleosporomycetidae</taxon>
        <taxon>Pleosporales</taxon>
        <taxon>Pleosporineae</taxon>
        <taxon>Pleosporaceae</taxon>
        <taxon>Bipolaris</taxon>
    </lineage>
</organism>
<accession>W6XIF4</accession>
<evidence type="ECO:0000313" key="2">
    <source>
        <dbReference type="EMBL" id="EUC26867.1"/>
    </source>
</evidence>
<dbReference type="GeneID" id="19142803"/>